<sequence length="395" mass="44220">MRVHSLQKTSVRLEGLCSMHTFGKVQQLTSYVKVIDLLNLFSLFDIPNELEEAFQSIHSRKNQKRIELAKNSIESGLDKVVEVPPPSLTFVVAEVLSHKSLGRGIVELEYDPLDTMVVDGVITLFAMMQICGFSHPFEKKRISKDLTQKNSRVRQELASYPVQVNLLFSPTEPLSQKACITLYKKYSQAENNIYAPLIESLNAELPLNTYVKEIANDIALDSFGGMKTSSVRLSVKDPYVTTEATMIRLVLGAIGGADYQDKNKVDLFGSGSFSAEHIDTIKPYICIFMEAWLNSVKSQLLSHKNGFHYSTTLWQSLGLVIHKLYVEKKNLEEFAKSGAVLGRLDYSKSAKHWGKCDALELDVSGQSYKNVTGGGRAFRIALTSYLLECLSEQEK</sequence>
<evidence type="ECO:0000313" key="1">
    <source>
        <dbReference type="EMBL" id="ATA65937.1"/>
    </source>
</evidence>
<name>A0A250E535_VIBPH</name>
<reference evidence="1" key="1">
    <citation type="journal article" date="2017" name="Appl. Environ. Microbiol.">
        <title>Parallel evolution of two clades of a major Atlantic endemic Vibrio parahaemolyticus pathogen lineage by independent acquisition of related pathogenicity islands.</title>
        <authorList>
            <person name="Xu F."/>
            <person name="Gonzalez-Escalona N."/>
            <person name="Drees K.P."/>
            <person name="Sebra R.P."/>
            <person name="Cooper V.S."/>
            <person name="Jones S.H."/>
            <person name="Whistler C.A."/>
        </authorList>
    </citation>
    <scope>NUCLEOTIDE SEQUENCE</scope>
    <source>
        <strain evidence="1">MAVP-R</strain>
    </source>
</reference>
<evidence type="ECO:0008006" key="2">
    <source>
        <dbReference type="Google" id="ProtNLM"/>
    </source>
</evidence>
<protein>
    <recommendedName>
        <fullName evidence="2">DGQHR domain-containing protein</fullName>
    </recommendedName>
</protein>
<gene>
    <name evidence="1" type="ORF">MAVP-R_00021</name>
</gene>
<organism evidence="1">
    <name type="scientific">Vibrio parahaemolyticus</name>
    <dbReference type="NCBI Taxonomy" id="670"/>
    <lineage>
        <taxon>Bacteria</taxon>
        <taxon>Pseudomonadati</taxon>
        <taxon>Pseudomonadota</taxon>
        <taxon>Gammaproteobacteria</taxon>
        <taxon>Vibrionales</taxon>
        <taxon>Vibrionaceae</taxon>
        <taxon>Vibrio</taxon>
    </lineage>
</organism>
<accession>A0A250E535</accession>
<dbReference type="AlphaFoldDB" id="A0A250E535"/>
<proteinExistence type="predicted"/>
<dbReference type="EMBL" id="MF066644">
    <property type="protein sequence ID" value="ATA65937.1"/>
    <property type="molecule type" value="Genomic_DNA"/>
</dbReference>